<reference evidence="1" key="2">
    <citation type="submission" date="2021-01" db="EMBL/GenBank/DDBJ databases">
        <authorList>
            <person name="Schikora-Tamarit M.A."/>
        </authorList>
    </citation>
    <scope>NUCLEOTIDE SEQUENCE</scope>
    <source>
        <strain evidence="1">CBS2887</strain>
    </source>
</reference>
<comment type="caution">
    <text evidence="1">The sequence shown here is derived from an EMBL/GenBank/DDBJ whole genome shotgun (WGS) entry which is preliminary data.</text>
</comment>
<reference evidence="1" key="1">
    <citation type="journal article" date="2021" name="Open Biol.">
        <title>Shared evolutionary footprints suggest mitochondrial oxidative damage underlies multiple complex I losses in fungi.</title>
        <authorList>
            <person name="Schikora-Tamarit M.A."/>
            <person name="Marcet-Houben M."/>
            <person name="Nosek J."/>
            <person name="Gabaldon T."/>
        </authorList>
    </citation>
    <scope>NUCLEOTIDE SEQUENCE</scope>
    <source>
        <strain evidence="1">CBS2887</strain>
    </source>
</reference>
<proteinExistence type="predicted"/>
<gene>
    <name evidence="1" type="ORF">WICPIJ_006762</name>
</gene>
<evidence type="ECO:0000313" key="1">
    <source>
        <dbReference type="EMBL" id="KAH3682273.1"/>
    </source>
</evidence>
<accession>A0A9P8Q149</accession>
<dbReference type="AlphaFoldDB" id="A0A9P8Q149"/>
<dbReference type="EMBL" id="JAEUBG010003817">
    <property type="protein sequence ID" value="KAH3682273.1"/>
    <property type="molecule type" value="Genomic_DNA"/>
</dbReference>
<evidence type="ECO:0000313" key="2">
    <source>
        <dbReference type="Proteomes" id="UP000774326"/>
    </source>
</evidence>
<organism evidence="1 2">
    <name type="scientific">Wickerhamomyces pijperi</name>
    <name type="common">Yeast</name>
    <name type="synonym">Pichia pijperi</name>
    <dbReference type="NCBI Taxonomy" id="599730"/>
    <lineage>
        <taxon>Eukaryota</taxon>
        <taxon>Fungi</taxon>
        <taxon>Dikarya</taxon>
        <taxon>Ascomycota</taxon>
        <taxon>Saccharomycotina</taxon>
        <taxon>Saccharomycetes</taxon>
        <taxon>Phaffomycetales</taxon>
        <taxon>Wickerhamomycetaceae</taxon>
        <taxon>Wickerhamomyces</taxon>
    </lineage>
</organism>
<protein>
    <submittedName>
        <fullName evidence="1">Uncharacterized protein</fullName>
    </submittedName>
</protein>
<keyword evidence="2" id="KW-1185">Reference proteome</keyword>
<sequence length="174" mass="17888">NLDLMWLSSFGTAALRYLLNGFSSSSSCSTSISSSFFSGWTDPVADPLEAGGGGGEVDDLIGLVTEGVAVVFLVADLLNGGTILTGLLGLIGAPAILILDWIDGLDSIVGLEGMIGFTGFLTTGDSSLSLSQPSPSSLFSSCSISFPDFGLSCKLIPVFLRAKKPLPLAAEVFE</sequence>
<dbReference type="Proteomes" id="UP000774326">
    <property type="component" value="Unassembled WGS sequence"/>
</dbReference>
<feature type="non-terminal residue" evidence="1">
    <location>
        <position position="1"/>
    </location>
</feature>
<name>A0A9P8Q149_WICPI</name>